<keyword evidence="1" id="KW-0472">Membrane</keyword>
<proteinExistence type="predicted"/>
<organism evidence="3 4">
    <name type="scientific">Phytohabitans houttuyneae</name>
    <dbReference type="NCBI Taxonomy" id="1076126"/>
    <lineage>
        <taxon>Bacteria</taxon>
        <taxon>Bacillati</taxon>
        <taxon>Actinomycetota</taxon>
        <taxon>Actinomycetes</taxon>
        <taxon>Micromonosporales</taxon>
        <taxon>Micromonosporaceae</taxon>
    </lineage>
</organism>
<protein>
    <recommendedName>
        <fullName evidence="2">Phosphatidic acid phosphatase type 2/haloperoxidase domain-containing protein</fullName>
    </recommendedName>
</protein>
<accession>A0A6V8K5H5</accession>
<dbReference type="AlphaFoldDB" id="A0A6V8K5H5"/>
<keyword evidence="4" id="KW-1185">Reference proteome</keyword>
<evidence type="ECO:0000256" key="1">
    <source>
        <dbReference type="SAM" id="Phobius"/>
    </source>
</evidence>
<name>A0A6V8K5H5_9ACTN</name>
<reference evidence="3 4" key="2">
    <citation type="submission" date="2020-03" db="EMBL/GenBank/DDBJ databases">
        <authorList>
            <person name="Ichikawa N."/>
            <person name="Kimura A."/>
            <person name="Kitahashi Y."/>
            <person name="Uohara A."/>
        </authorList>
    </citation>
    <scope>NUCLEOTIDE SEQUENCE [LARGE SCALE GENOMIC DNA]</scope>
    <source>
        <strain evidence="3 4">NBRC 108639</strain>
    </source>
</reference>
<dbReference type="SUPFAM" id="SSF48317">
    <property type="entry name" value="Acid phosphatase/Vanadium-dependent haloperoxidase"/>
    <property type="match status" value="1"/>
</dbReference>
<dbReference type="RefSeq" id="WP_173052741.1">
    <property type="nucleotide sequence ID" value="NZ_BAABGO010000056.1"/>
</dbReference>
<dbReference type="Pfam" id="PF01569">
    <property type="entry name" value="PAP2"/>
    <property type="match status" value="1"/>
</dbReference>
<feature type="transmembrane region" description="Helical" evidence="1">
    <location>
        <begin position="49"/>
        <end position="69"/>
    </location>
</feature>
<feature type="domain" description="Phosphatidic acid phosphatase type 2/haloperoxidase" evidence="2">
    <location>
        <begin position="136"/>
        <end position="199"/>
    </location>
</feature>
<keyword evidence="1" id="KW-1133">Transmembrane helix</keyword>
<evidence type="ECO:0000259" key="2">
    <source>
        <dbReference type="Pfam" id="PF01569"/>
    </source>
</evidence>
<dbReference type="Proteomes" id="UP000482800">
    <property type="component" value="Unassembled WGS sequence"/>
</dbReference>
<feature type="transmembrane region" description="Helical" evidence="1">
    <location>
        <begin position="181"/>
        <end position="200"/>
    </location>
</feature>
<dbReference type="EMBL" id="BLPF01000001">
    <property type="protein sequence ID" value="GFJ76055.1"/>
    <property type="molecule type" value="Genomic_DNA"/>
</dbReference>
<keyword evidence="1" id="KW-0812">Transmembrane</keyword>
<reference evidence="3 4" key="1">
    <citation type="submission" date="2020-03" db="EMBL/GenBank/DDBJ databases">
        <title>Whole genome shotgun sequence of Phytohabitans houttuyneae NBRC 108639.</title>
        <authorList>
            <person name="Komaki H."/>
            <person name="Tamura T."/>
        </authorList>
    </citation>
    <scope>NUCLEOTIDE SEQUENCE [LARGE SCALE GENOMIC DNA]</scope>
    <source>
        <strain evidence="3 4">NBRC 108639</strain>
    </source>
</reference>
<feature type="transmembrane region" description="Helical" evidence="1">
    <location>
        <begin position="114"/>
        <end position="133"/>
    </location>
</feature>
<dbReference type="Gene3D" id="1.20.144.10">
    <property type="entry name" value="Phosphatidic acid phosphatase type 2/haloperoxidase"/>
    <property type="match status" value="1"/>
</dbReference>
<feature type="transmembrane region" description="Helical" evidence="1">
    <location>
        <begin position="89"/>
        <end position="108"/>
    </location>
</feature>
<evidence type="ECO:0000313" key="4">
    <source>
        <dbReference type="Proteomes" id="UP000482800"/>
    </source>
</evidence>
<gene>
    <name evidence="3" type="ORF">Phou_002350</name>
</gene>
<dbReference type="InterPro" id="IPR000326">
    <property type="entry name" value="PAP2/HPO"/>
</dbReference>
<feature type="transmembrane region" description="Helical" evidence="1">
    <location>
        <begin position="22"/>
        <end position="43"/>
    </location>
</feature>
<evidence type="ECO:0000313" key="3">
    <source>
        <dbReference type="EMBL" id="GFJ76055.1"/>
    </source>
</evidence>
<feature type="transmembrane region" description="Helical" evidence="1">
    <location>
        <begin position="140"/>
        <end position="169"/>
    </location>
</feature>
<dbReference type="InterPro" id="IPR036938">
    <property type="entry name" value="PAP2/HPO_sf"/>
</dbReference>
<comment type="caution">
    <text evidence="3">The sequence shown here is derived from an EMBL/GenBank/DDBJ whole genome shotgun (WGS) entry which is preliminary data.</text>
</comment>
<sequence length="201" mass="20565">MTADSAAVEADHRFARAVTETFAPPVVAAAMVVAFALTGAPSLRTGVGWALLAVLFTAAVPYAIVWAGVRRGHLTDHHIGVREQRRTPLLLGLASCLAGIGALALLGAPRALTAAVVVLFTTGVAITAVNQLWKLSAHAAVAAASAETLVIAFGQWMTPLFLVVALVAWSRVRLGDHSPGQVVAGAIAGVALAPPVYVLVA</sequence>